<comment type="caution">
    <text evidence="5">Lacks conserved residue(s) required for the propagation of feature annotation.</text>
</comment>
<dbReference type="eggNOG" id="COG0805">
    <property type="taxonomic scope" value="Bacteria"/>
</dbReference>
<proteinExistence type="inferred from homology"/>
<accession>K6YZC1</accession>
<keyword evidence="5" id="KW-0811">Translocation</keyword>
<dbReference type="OrthoDB" id="9777044at2"/>
<dbReference type="GO" id="GO:0065002">
    <property type="term" value="P:intracellular protein transmembrane transport"/>
    <property type="evidence" value="ECO:0007669"/>
    <property type="project" value="TreeGrafter"/>
</dbReference>
<sequence length="263" mass="29754">MKLAANTPSKTPLLTHLTELRKRLLYCLGFFFLMFAISYWFAQPIYTFLQQPLVDIFGPDSGRRMIYTGLHEAFFTYLKLAFFSAVFFTLPLVLIQVWRFIAPGLYEQEQKSLFPLFALTPILFIGGAALAFYLVMPLAWEFFISFETPGQNTGIEVQLEAKVSEYLSLVIQLILAFGLCFELPVLLLVMAKAGIITAQTLRQHRRHAVVVVFLLAACLTPPDLISQIALGIPVLLLYELSIGLIHWNEKTVATSLRDKTTHS</sequence>
<evidence type="ECO:0000256" key="4">
    <source>
        <dbReference type="ARBA" id="ARBA00023136"/>
    </source>
</evidence>
<dbReference type="GO" id="GO:0033281">
    <property type="term" value="C:TAT protein transport complex"/>
    <property type="evidence" value="ECO:0007669"/>
    <property type="project" value="UniProtKB-UniRule"/>
</dbReference>
<dbReference type="NCBIfam" id="TIGR00945">
    <property type="entry name" value="tatC"/>
    <property type="match status" value="1"/>
</dbReference>
<dbReference type="GO" id="GO:0009977">
    <property type="term" value="F:proton motive force dependent protein transmembrane transporter activity"/>
    <property type="evidence" value="ECO:0007669"/>
    <property type="project" value="TreeGrafter"/>
</dbReference>
<dbReference type="STRING" id="493475.GARC_5173"/>
<organism evidence="6 7">
    <name type="scientific">Paraglaciecola arctica BSs20135</name>
    <dbReference type="NCBI Taxonomy" id="493475"/>
    <lineage>
        <taxon>Bacteria</taxon>
        <taxon>Pseudomonadati</taxon>
        <taxon>Pseudomonadota</taxon>
        <taxon>Gammaproteobacteria</taxon>
        <taxon>Alteromonadales</taxon>
        <taxon>Alteromonadaceae</taxon>
        <taxon>Paraglaciecola</taxon>
    </lineage>
</organism>
<evidence type="ECO:0000256" key="5">
    <source>
        <dbReference type="HAMAP-Rule" id="MF_00902"/>
    </source>
</evidence>
<keyword evidence="4 5" id="KW-0472">Membrane</keyword>
<feature type="transmembrane region" description="Helical" evidence="5">
    <location>
        <begin position="113"/>
        <end position="136"/>
    </location>
</feature>
<dbReference type="EMBL" id="BAEO01000068">
    <property type="protein sequence ID" value="GAC22108.1"/>
    <property type="molecule type" value="Genomic_DNA"/>
</dbReference>
<keyword evidence="5" id="KW-1003">Cell membrane</keyword>
<feature type="transmembrane region" description="Helical" evidence="5">
    <location>
        <begin position="166"/>
        <end position="189"/>
    </location>
</feature>
<keyword evidence="5" id="KW-0813">Transport</keyword>
<keyword evidence="5" id="KW-0653">Protein transport</keyword>
<evidence type="ECO:0000256" key="3">
    <source>
        <dbReference type="ARBA" id="ARBA00022989"/>
    </source>
</evidence>
<comment type="subunit">
    <text evidence="5">The Tat system comprises two distinct complexes: a TatABC complex, containing multiple copies of TatA, TatB and TatC subunits, and a separate TatA complex, containing only TatA subunits. Substrates initially bind to the TatABC complex, which probably triggers association of the separate TatA complex to form the active translocon.</text>
</comment>
<dbReference type="PRINTS" id="PR01840">
    <property type="entry name" value="TATCFAMILY"/>
</dbReference>
<dbReference type="InterPro" id="IPR019820">
    <property type="entry name" value="Sec-indep_translocase_CS"/>
</dbReference>
<evidence type="ECO:0000313" key="7">
    <source>
        <dbReference type="Proteomes" id="UP000006327"/>
    </source>
</evidence>
<keyword evidence="2 5" id="KW-0812">Transmembrane</keyword>
<dbReference type="AlphaFoldDB" id="K6YZC1"/>
<comment type="caution">
    <text evidence="6">The sequence shown here is derived from an EMBL/GenBank/DDBJ whole genome shotgun (WGS) entry which is preliminary data.</text>
</comment>
<dbReference type="Proteomes" id="UP000006327">
    <property type="component" value="Unassembled WGS sequence"/>
</dbReference>
<comment type="similarity">
    <text evidence="5">Belongs to the TatC family.</text>
</comment>
<feature type="transmembrane region" description="Helical" evidence="5">
    <location>
        <begin position="210"/>
        <end position="238"/>
    </location>
</feature>
<protein>
    <recommendedName>
        <fullName evidence="5">Sec-independent protein translocase protein TatC</fullName>
    </recommendedName>
</protein>
<dbReference type="GO" id="GO:0043953">
    <property type="term" value="P:protein transport by the Tat complex"/>
    <property type="evidence" value="ECO:0007669"/>
    <property type="project" value="UniProtKB-UniRule"/>
</dbReference>
<dbReference type="PANTHER" id="PTHR30371">
    <property type="entry name" value="SEC-INDEPENDENT PROTEIN TRANSLOCASE PROTEIN TATC"/>
    <property type="match status" value="1"/>
</dbReference>
<dbReference type="RefSeq" id="WP_007625724.1">
    <property type="nucleotide sequence ID" value="NZ_BAEO01000068.1"/>
</dbReference>
<reference evidence="6 7" key="1">
    <citation type="journal article" date="2017" name="Antonie Van Leeuwenhoek">
        <title>Rhizobium rhizosphaerae sp. nov., a novel species isolated from rice rhizosphere.</title>
        <authorList>
            <person name="Zhao J.J."/>
            <person name="Zhang J."/>
            <person name="Zhang R.J."/>
            <person name="Zhang C.W."/>
            <person name="Yin H.Q."/>
            <person name="Zhang X.X."/>
        </authorList>
    </citation>
    <scope>NUCLEOTIDE SEQUENCE [LARGE SCALE GENOMIC DNA]</scope>
    <source>
        <strain evidence="6 7">BSs20135</strain>
    </source>
</reference>
<name>K6YZC1_9ALTE</name>
<feature type="transmembrane region" description="Helical" evidence="5">
    <location>
        <begin position="24"/>
        <end position="42"/>
    </location>
</feature>
<gene>
    <name evidence="5 6" type="primary">tatC</name>
    <name evidence="6" type="ORF">GARC_5173</name>
</gene>
<comment type="function">
    <text evidence="5">Part of the twin-arginine translocation (Tat) system that transports large folded proteins containing a characteristic twin-arginine motif in their signal peptide across membranes. Together with TatB, TatC is part of a receptor directly interacting with Tat signal peptides.</text>
</comment>
<keyword evidence="7" id="KW-1185">Reference proteome</keyword>
<keyword evidence="3 5" id="KW-1133">Transmembrane helix</keyword>
<comment type="subcellular location">
    <subcellularLocation>
        <location evidence="5">Cell membrane</location>
        <topology evidence="5">Multi-pass membrane protein</topology>
    </subcellularLocation>
    <subcellularLocation>
        <location evidence="1">Membrane</location>
        <topology evidence="1">Multi-pass membrane protein</topology>
    </subcellularLocation>
</comment>
<dbReference type="Pfam" id="PF00902">
    <property type="entry name" value="TatC"/>
    <property type="match status" value="1"/>
</dbReference>
<feature type="transmembrane region" description="Helical" evidence="5">
    <location>
        <begin position="80"/>
        <end position="101"/>
    </location>
</feature>
<evidence type="ECO:0000256" key="1">
    <source>
        <dbReference type="ARBA" id="ARBA00004141"/>
    </source>
</evidence>
<dbReference type="PROSITE" id="PS01218">
    <property type="entry name" value="TATC"/>
    <property type="match status" value="1"/>
</dbReference>
<evidence type="ECO:0000256" key="2">
    <source>
        <dbReference type="ARBA" id="ARBA00022692"/>
    </source>
</evidence>
<dbReference type="PANTHER" id="PTHR30371:SF0">
    <property type="entry name" value="SEC-INDEPENDENT PROTEIN TRANSLOCASE PROTEIN TATC, CHLOROPLASTIC-RELATED"/>
    <property type="match status" value="1"/>
</dbReference>
<dbReference type="HAMAP" id="MF_00902">
    <property type="entry name" value="TatC"/>
    <property type="match status" value="1"/>
</dbReference>
<dbReference type="InterPro" id="IPR002033">
    <property type="entry name" value="TatC"/>
</dbReference>
<evidence type="ECO:0000313" key="6">
    <source>
        <dbReference type="EMBL" id="GAC22108.1"/>
    </source>
</evidence>